<evidence type="ECO:0000256" key="1">
    <source>
        <dbReference type="SAM" id="MobiDB-lite"/>
    </source>
</evidence>
<keyword evidence="3" id="KW-1185">Reference proteome</keyword>
<gene>
    <name evidence="2" type="ORF">M422DRAFT_45484</name>
</gene>
<reference evidence="2 3" key="1">
    <citation type="submission" date="2014-06" db="EMBL/GenBank/DDBJ databases">
        <title>Evolutionary Origins and Diversification of the Mycorrhizal Mutualists.</title>
        <authorList>
            <consortium name="DOE Joint Genome Institute"/>
            <consortium name="Mycorrhizal Genomics Consortium"/>
            <person name="Kohler A."/>
            <person name="Kuo A."/>
            <person name="Nagy L.G."/>
            <person name="Floudas D."/>
            <person name="Copeland A."/>
            <person name="Barry K.W."/>
            <person name="Cichocki N."/>
            <person name="Veneault-Fourrey C."/>
            <person name="LaButti K."/>
            <person name="Lindquist E.A."/>
            <person name="Lipzen A."/>
            <person name="Lundell T."/>
            <person name="Morin E."/>
            <person name="Murat C."/>
            <person name="Riley R."/>
            <person name="Ohm R."/>
            <person name="Sun H."/>
            <person name="Tunlid A."/>
            <person name="Henrissat B."/>
            <person name="Grigoriev I.V."/>
            <person name="Hibbett D.S."/>
            <person name="Martin F."/>
        </authorList>
    </citation>
    <scope>NUCLEOTIDE SEQUENCE [LARGE SCALE GENOMIC DNA]</scope>
    <source>
        <strain evidence="2 3">SS14</strain>
    </source>
</reference>
<evidence type="ECO:0000313" key="3">
    <source>
        <dbReference type="Proteomes" id="UP000054279"/>
    </source>
</evidence>
<feature type="region of interest" description="Disordered" evidence="1">
    <location>
        <begin position="1"/>
        <end position="46"/>
    </location>
</feature>
<accession>A0A0C9W4U7</accession>
<name>A0A0C9W4U7_SPHS4</name>
<dbReference type="HOGENOM" id="CLU_1200462_0_0_1"/>
<organism evidence="2 3">
    <name type="scientific">Sphaerobolus stellatus (strain SS14)</name>
    <dbReference type="NCBI Taxonomy" id="990650"/>
    <lineage>
        <taxon>Eukaryota</taxon>
        <taxon>Fungi</taxon>
        <taxon>Dikarya</taxon>
        <taxon>Basidiomycota</taxon>
        <taxon>Agaricomycotina</taxon>
        <taxon>Agaricomycetes</taxon>
        <taxon>Phallomycetidae</taxon>
        <taxon>Geastrales</taxon>
        <taxon>Sphaerobolaceae</taxon>
        <taxon>Sphaerobolus</taxon>
    </lineage>
</organism>
<dbReference type="AlphaFoldDB" id="A0A0C9W4U7"/>
<dbReference type="Proteomes" id="UP000054279">
    <property type="component" value="Unassembled WGS sequence"/>
</dbReference>
<proteinExistence type="predicted"/>
<sequence>MSNATIHGRPGLRIPGAGTPAPTQVTGEAQPGTVEDHVQAQDTSGTNATGGIAALAKMSSASQAAVRAPQELPVPLMASPVVPPLPAPAGSPSPPSCSSNSIRWCYLTLTASGFSSIQQPRSPARTSPRRATYRRCRQVSKPTLWSFISSCFLLTHLPSAPLCPPSSLCPFPFVRRQPWLISPTAVPSKVEDTFRSGRIYVPYITLVHAAHLKATAAKRILYSGRLTAKGM</sequence>
<protein>
    <submittedName>
        <fullName evidence="2">Uncharacterized protein</fullName>
    </submittedName>
</protein>
<evidence type="ECO:0000313" key="2">
    <source>
        <dbReference type="EMBL" id="KIJ47995.1"/>
    </source>
</evidence>
<dbReference type="EMBL" id="KN837099">
    <property type="protein sequence ID" value="KIJ47995.1"/>
    <property type="molecule type" value="Genomic_DNA"/>
</dbReference>